<reference evidence="2 3" key="1">
    <citation type="submission" date="2014-04" db="EMBL/GenBank/DDBJ databases">
        <authorList>
            <person name="Bishop-Lilly K.A."/>
            <person name="Broomall S.M."/>
            <person name="Chain P.S."/>
            <person name="Chertkov O."/>
            <person name="Coyne S.R."/>
            <person name="Daligault H.E."/>
            <person name="Davenport K.W."/>
            <person name="Erkkila T."/>
            <person name="Frey K.G."/>
            <person name="Gibbons H.S."/>
            <person name="Gu W."/>
            <person name="Jaissle J."/>
            <person name="Johnson S.L."/>
            <person name="Koroleva G.I."/>
            <person name="Ladner J.T."/>
            <person name="Lo C.-C."/>
            <person name="Minogue T.D."/>
            <person name="Munk C."/>
            <person name="Palacios G.F."/>
            <person name="Redden C.L."/>
            <person name="Rosenzweig C.N."/>
            <person name="Scholz M.B."/>
            <person name="Teshima H."/>
            <person name="Xu Y."/>
        </authorList>
    </citation>
    <scope>NUCLEOTIDE SEQUENCE [LARGE SCALE GENOMIC DNA]</scope>
    <source>
        <strain evidence="3">gladioli</strain>
    </source>
</reference>
<proteinExistence type="predicted"/>
<evidence type="ECO:0000313" key="2">
    <source>
        <dbReference type="EMBL" id="KGC15266.1"/>
    </source>
</evidence>
<dbReference type="RefSeq" id="WP_036055223.1">
    <property type="nucleotide sequence ID" value="NZ_CADEVY010000007.1"/>
</dbReference>
<name>A0AAW3F428_BURGA</name>
<dbReference type="EMBL" id="JPGG01000016">
    <property type="protein sequence ID" value="KGC15266.1"/>
    <property type="molecule type" value="Genomic_DNA"/>
</dbReference>
<accession>A0AAW3F428</accession>
<evidence type="ECO:0000256" key="1">
    <source>
        <dbReference type="SAM" id="MobiDB-lite"/>
    </source>
</evidence>
<evidence type="ECO:0008006" key="4">
    <source>
        <dbReference type="Google" id="ProtNLM"/>
    </source>
</evidence>
<dbReference type="KEGG" id="bgo:BM43_6655"/>
<protein>
    <recommendedName>
        <fullName evidence="4">Pilus assembly protein PilZ</fullName>
    </recommendedName>
</protein>
<sequence>MSENRSVLLLAESELTAGEPLPWPLFDAGGAPLMQAGASLDAEEIAFLFARFAPARRADGDAPQAAPQAGEAPDGAAPSEAAPAAPRLSLPADATLGLRRRAGSTRQMSRFRVFGVHPAGPLFVRPLQPRAVDLTPGEAIEAMAIGRSAVYWFTAFVEAVAFEPAPYLILSAPGKLKRVRERRDTRVAVRLAARYVLSSARGTGLVLDVSPSGLSIAVDRELGKVGESLRVTLPVAASDGAVEALTLTGSLRGLTHQLEAEPAWLHHVALDAMAEAEITRLKAALFDWSVSA</sequence>
<feature type="region of interest" description="Disordered" evidence="1">
    <location>
        <begin position="59"/>
        <end position="86"/>
    </location>
</feature>
<organism evidence="2 3">
    <name type="scientific">Burkholderia gladioli</name>
    <name type="common">Pseudomonas marginata</name>
    <name type="synonym">Phytomonas marginata</name>
    <dbReference type="NCBI Taxonomy" id="28095"/>
    <lineage>
        <taxon>Bacteria</taxon>
        <taxon>Pseudomonadati</taxon>
        <taxon>Pseudomonadota</taxon>
        <taxon>Betaproteobacteria</taxon>
        <taxon>Burkholderiales</taxon>
        <taxon>Burkholderiaceae</taxon>
        <taxon>Burkholderia</taxon>
    </lineage>
</organism>
<evidence type="ECO:0000313" key="3">
    <source>
        <dbReference type="Proteomes" id="UP000029590"/>
    </source>
</evidence>
<comment type="caution">
    <text evidence="2">The sequence shown here is derived from an EMBL/GenBank/DDBJ whole genome shotgun (WGS) entry which is preliminary data.</text>
</comment>
<dbReference type="Proteomes" id="UP000029590">
    <property type="component" value="Unassembled WGS sequence"/>
</dbReference>
<gene>
    <name evidence="2" type="ORF">DM48_1112</name>
</gene>
<dbReference type="AlphaFoldDB" id="A0AAW3F428"/>